<comment type="caution">
    <text evidence="1">The sequence shown here is derived from an EMBL/GenBank/DDBJ whole genome shotgun (WGS) entry which is preliminary data.</text>
</comment>
<name>A0A5B7H8U2_PORTR</name>
<reference evidence="1 2" key="1">
    <citation type="submission" date="2019-05" db="EMBL/GenBank/DDBJ databases">
        <title>Another draft genome of Portunus trituberculatus and its Hox gene families provides insights of decapod evolution.</title>
        <authorList>
            <person name="Jeong J.-H."/>
            <person name="Song I."/>
            <person name="Kim S."/>
            <person name="Choi T."/>
            <person name="Kim D."/>
            <person name="Ryu S."/>
            <person name="Kim W."/>
        </authorList>
    </citation>
    <scope>NUCLEOTIDE SEQUENCE [LARGE SCALE GENOMIC DNA]</scope>
    <source>
        <tissue evidence="1">Muscle</tissue>
    </source>
</reference>
<keyword evidence="2" id="KW-1185">Reference proteome</keyword>
<evidence type="ECO:0000313" key="1">
    <source>
        <dbReference type="EMBL" id="MPC65667.1"/>
    </source>
</evidence>
<gene>
    <name evidence="1" type="ORF">E2C01_059805</name>
</gene>
<accession>A0A5B7H8U2</accession>
<sequence>MEGLKRLTTSCPQEELEQKKPRAKLQPAFIPSAPLLLDHLQANHPPCFWSLHIQYPSIPLLQPKAMLPAYQCYQS</sequence>
<dbReference type="EMBL" id="VSRR010023670">
    <property type="protein sequence ID" value="MPC65667.1"/>
    <property type="molecule type" value="Genomic_DNA"/>
</dbReference>
<dbReference type="Proteomes" id="UP000324222">
    <property type="component" value="Unassembled WGS sequence"/>
</dbReference>
<evidence type="ECO:0000313" key="2">
    <source>
        <dbReference type="Proteomes" id="UP000324222"/>
    </source>
</evidence>
<organism evidence="1 2">
    <name type="scientific">Portunus trituberculatus</name>
    <name type="common">Swimming crab</name>
    <name type="synonym">Neptunus trituberculatus</name>
    <dbReference type="NCBI Taxonomy" id="210409"/>
    <lineage>
        <taxon>Eukaryota</taxon>
        <taxon>Metazoa</taxon>
        <taxon>Ecdysozoa</taxon>
        <taxon>Arthropoda</taxon>
        <taxon>Crustacea</taxon>
        <taxon>Multicrustacea</taxon>
        <taxon>Malacostraca</taxon>
        <taxon>Eumalacostraca</taxon>
        <taxon>Eucarida</taxon>
        <taxon>Decapoda</taxon>
        <taxon>Pleocyemata</taxon>
        <taxon>Brachyura</taxon>
        <taxon>Eubrachyura</taxon>
        <taxon>Portunoidea</taxon>
        <taxon>Portunidae</taxon>
        <taxon>Portuninae</taxon>
        <taxon>Portunus</taxon>
    </lineage>
</organism>
<dbReference type="AlphaFoldDB" id="A0A5B7H8U2"/>
<protein>
    <submittedName>
        <fullName evidence="1">Uncharacterized protein</fullName>
    </submittedName>
</protein>
<proteinExistence type="predicted"/>